<reference evidence="9" key="1">
    <citation type="submission" date="2016-10" db="EMBL/GenBank/DDBJ databases">
        <authorList>
            <person name="Varghese N."/>
            <person name="Submissions S."/>
        </authorList>
    </citation>
    <scope>NUCLEOTIDE SEQUENCE [LARGE SCALE GENOMIC DNA]</scope>
    <source>
        <strain evidence="9">B4,CECT 8067,JCM 17497</strain>
    </source>
</reference>
<dbReference type="PRINTS" id="PR00344">
    <property type="entry name" value="BCTRLSENSOR"/>
</dbReference>
<feature type="domain" description="Histidine kinase" evidence="7">
    <location>
        <begin position="136"/>
        <end position="323"/>
    </location>
</feature>
<accession>A0A1G8TGN5</accession>
<evidence type="ECO:0000313" key="9">
    <source>
        <dbReference type="Proteomes" id="UP000198882"/>
    </source>
</evidence>
<dbReference type="GO" id="GO:0000155">
    <property type="term" value="F:phosphorelay sensor kinase activity"/>
    <property type="evidence" value="ECO:0007669"/>
    <property type="project" value="InterPro"/>
</dbReference>
<dbReference type="InterPro" id="IPR036890">
    <property type="entry name" value="HATPase_C_sf"/>
</dbReference>
<dbReference type="InterPro" id="IPR003661">
    <property type="entry name" value="HisK_dim/P_dom"/>
</dbReference>
<keyword evidence="9" id="KW-1185">Reference proteome</keyword>
<dbReference type="InterPro" id="IPR013656">
    <property type="entry name" value="PAS_4"/>
</dbReference>
<sequence>MQDENPPSHGDRTLIENFPNGVLVLFDADLRYRIVGPETLPFSQRSATEMVGKHVDELFPDETVAVLKPNLHATIAGGSRSFDTEYQGQIHHIETRSVRVGDEPYGILVTQDVTEARQTAAELADQNKRLDQFASMVSHDLQNPLAIAVGELEQYRETGDDSYLDGIENALVRVEDLVVDLTALARTDTPSNTRKSVSLPEVAREAWKFIDTQSASLETQNCAIQGDRSQLQALFENLLRNAVGHGGTDVTVRVGPTGGGFYVEDTGTGIPPEKREQVFEHGFTTGYSGNGVGLTIVGRIAADHGFEVALMESREGGARFELQ</sequence>
<dbReference type="AlphaFoldDB" id="A0A1G8TGN5"/>
<dbReference type="InterPro" id="IPR004358">
    <property type="entry name" value="Sig_transdc_His_kin-like_C"/>
</dbReference>
<dbReference type="InterPro" id="IPR003594">
    <property type="entry name" value="HATPase_dom"/>
</dbReference>
<dbReference type="SUPFAM" id="SSF47384">
    <property type="entry name" value="Homodimeric domain of signal transducing histidine kinase"/>
    <property type="match status" value="1"/>
</dbReference>
<comment type="catalytic activity">
    <reaction evidence="1">
        <text>ATP + protein L-histidine = ADP + protein N-phospho-L-histidine.</text>
        <dbReference type="EC" id="2.7.13.3"/>
    </reaction>
</comment>
<dbReference type="Gene3D" id="1.10.287.130">
    <property type="match status" value="1"/>
</dbReference>
<evidence type="ECO:0000256" key="5">
    <source>
        <dbReference type="ARBA" id="ARBA00022777"/>
    </source>
</evidence>
<proteinExistence type="predicted"/>
<evidence type="ECO:0000256" key="6">
    <source>
        <dbReference type="ARBA" id="ARBA00023012"/>
    </source>
</evidence>
<dbReference type="InterPro" id="IPR005467">
    <property type="entry name" value="His_kinase_dom"/>
</dbReference>
<dbReference type="STRING" id="1095776.SAMN04515672_0459"/>
<dbReference type="Pfam" id="PF08448">
    <property type="entry name" value="PAS_4"/>
    <property type="match status" value="1"/>
</dbReference>
<dbReference type="Gene3D" id="3.30.450.20">
    <property type="entry name" value="PAS domain"/>
    <property type="match status" value="1"/>
</dbReference>
<organism evidence="8 9">
    <name type="scientific">Natronorubrum texcoconense</name>
    <dbReference type="NCBI Taxonomy" id="1095776"/>
    <lineage>
        <taxon>Archaea</taxon>
        <taxon>Methanobacteriati</taxon>
        <taxon>Methanobacteriota</taxon>
        <taxon>Stenosarchaea group</taxon>
        <taxon>Halobacteria</taxon>
        <taxon>Halobacteriales</taxon>
        <taxon>Natrialbaceae</taxon>
        <taxon>Natronorubrum</taxon>
    </lineage>
</organism>
<dbReference type="CDD" id="cd00082">
    <property type="entry name" value="HisKA"/>
    <property type="match status" value="1"/>
</dbReference>
<dbReference type="InterPro" id="IPR036097">
    <property type="entry name" value="HisK_dim/P_sf"/>
</dbReference>
<dbReference type="PANTHER" id="PTHR43711:SF1">
    <property type="entry name" value="HISTIDINE KINASE 1"/>
    <property type="match status" value="1"/>
</dbReference>
<evidence type="ECO:0000256" key="4">
    <source>
        <dbReference type="ARBA" id="ARBA00022679"/>
    </source>
</evidence>
<keyword evidence="4" id="KW-0808">Transferase</keyword>
<keyword evidence="3" id="KW-0597">Phosphoprotein</keyword>
<name>A0A1G8TGN5_9EURY</name>
<dbReference type="SMART" id="SM00388">
    <property type="entry name" value="HisKA"/>
    <property type="match status" value="1"/>
</dbReference>
<evidence type="ECO:0000259" key="7">
    <source>
        <dbReference type="PROSITE" id="PS50109"/>
    </source>
</evidence>
<protein>
    <recommendedName>
        <fullName evidence="2">histidine kinase</fullName>
        <ecNumber evidence="2">2.7.13.3</ecNumber>
    </recommendedName>
</protein>
<dbReference type="Pfam" id="PF02518">
    <property type="entry name" value="HATPase_c"/>
    <property type="match status" value="1"/>
</dbReference>
<evidence type="ECO:0000256" key="2">
    <source>
        <dbReference type="ARBA" id="ARBA00012438"/>
    </source>
</evidence>
<dbReference type="PANTHER" id="PTHR43711">
    <property type="entry name" value="TWO-COMPONENT HISTIDINE KINASE"/>
    <property type="match status" value="1"/>
</dbReference>
<dbReference type="RefSeq" id="WP_245724126.1">
    <property type="nucleotide sequence ID" value="NZ_FNFE01000001.1"/>
</dbReference>
<dbReference type="EMBL" id="FNFE01000001">
    <property type="protein sequence ID" value="SDJ40574.1"/>
    <property type="molecule type" value="Genomic_DNA"/>
</dbReference>
<dbReference type="Gene3D" id="3.30.565.10">
    <property type="entry name" value="Histidine kinase-like ATPase, C-terminal domain"/>
    <property type="match status" value="1"/>
</dbReference>
<dbReference type="Pfam" id="PF00512">
    <property type="entry name" value="HisKA"/>
    <property type="match status" value="1"/>
</dbReference>
<dbReference type="EC" id="2.7.13.3" evidence="2"/>
<gene>
    <name evidence="8" type="ORF">SAMN04515672_0459</name>
</gene>
<dbReference type="PROSITE" id="PS50109">
    <property type="entry name" value="HIS_KIN"/>
    <property type="match status" value="1"/>
</dbReference>
<dbReference type="Proteomes" id="UP000198882">
    <property type="component" value="Unassembled WGS sequence"/>
</dbReference>
<evidence type="ECO:0000256" key="3">
    <source>
        <dbReference type="ARBA" id="ARBA00022553"/>
    </source>
</evidence>
<dbReference type="SUPFAM" id="SSF55785">
    <property type="entry name" value="PYP-like sensor domain (PAS domain)"/>
    <property type="match status" value="1"/>
</dbReference>
<dbReference type="InterPro" id="IPR035965">
    <property type="entry name" value="PAS-like_dom_sf"/>
</dbReference>
<dbReference type="InterPro" id="IPR050736">
    <property type="entry name" value="Sensor_HK_Regulatory"/>
</dbReference>
<keyword evidence="6" id="KW-0902">Two-component regulatory system</keyword>
<dbReference type="SUPFAM" id="SSF55874">
    <property type="entry name" value="ATPase domain of HSP90 chaperone/DNA topoisomerase II/histidine kinase"/>
    <property type="match status" value="1"/>
</dbReference>
<evidence type="ECO:0000313" key="8">
    <source>
        <dbReference type="EMBL" id="SDJ40574.1"/>
    </source>
</evidence>
<dbReference type="SMART" id="SM00387">
    <property type="entry name" value="HATPase_c"/>
    <property type="match status" value="1"/>
</dbReference>
<evidence type="ECO:0000256" key="1">
    <source>
        <dbReference type="ARBA" id="ARBA00000085"/>
    </source>
</evidence>
<keyword evidence="5 8" id="KW-0418">Kinase</keyword>